<reference evidence="2 3" key="1">
    <citation type="journal article" date="2014" name="Genome Biol. Evol.">
        <title>Acetic acid bacteria genomes reveal functional traits for adaptation to life in insect guts.</title>
        <authorList>
            <person name="Chouaia B."/>
            <person name="Gaiarsa S."/>
            <person name="Crotti E."/>
            <person name="Comandatore F."/>
            <person name="Degli Esposti M."/>
            <person name="Ricci I."/>
            <person name="Alma A."/>
            <person name="Favia G."/>
            <person name="Bandi C."/>
            <person name="Daffonchio D."/>
        </authorList>
    </citation>
    <scope>NUCLEOTIDE SEQUENCE [LARGE SCALE GENOMIC DNA]</scope>
    <source>
        <strain evidence="2 3">SF2.1</strain>
    </source>
</reference>
<dbReference type="Proteomes" id="UP000027583">
    <property type="component" value="Unassembled WGS sequence"/>
</dbReference>
<feature type="region of interest" description="Disordered" evidence="1">
    <location>
        <begin position="27"/>
        <end position="57"/>
    </location>
</feature>
<evidence type="ECO:0000256" key="1">
    <source>
        <dbReference type="SAM" id="MobiDB-lite"/>
    </source>
</evidence>
<evidence type="ECO:0000313" key="2">
    <source>
        <dbReference type="EMBL" id="CDG41243.1"/>
    </source>
</evidence>
<accession>A0A060QKC1</accession>
<dbReference type="EMBL" id="CBLX010000027">
    <property type="protein sequence ID" value="CDG41243.1"/>
    <property type="molecule type" value="Genomic_DNA"/>
</dbReference>
<evidence type="ECO:0000313" key="3">
    <source>
        <dbReference type="Proteomes" id="UP000027583"/>
    </source>
</evidence>
<sequence>MLLGKIADDFRSHESLLPKSARNCTGGIVAKRSNGPAIRTRLSARESEQDQPDCQNA</sequence>
<reference evidence="2 3" key="2">
    <citation type="journal article" date="2014" name="PLoS ONE">
        <title>Evolution of mitochondria reconstructed from the energy metabolism of living bacteria.</title>
        <authorList>
            <person name="Degli Esposti M."/>
            <person name="Chouaia B."/>
            <person name="Comandatore F."/>
            <person name="Crotti E."/>
            <person name="Sassera D."/>
            <person name="Lievens P.M."/>
            <person name="Daffonchio D."/>
            <person name="Bandi C."/>
        </authorList>
    </citation>
    <scope>NUCLEOTIDE SEQUENCE [LARGE SCALE GENOMIC DNA]</scope>
    <source>
        <strain evidence="2 3">SF2.1</strain>
    </source>
</reference>
<dbReference type="AlphaFoldDB" id="A0A060QKC1"/>
<protein>
    <submittedName>
        <fullName evidence="2">Uncharacterized protein</fullName>
    </submittedName>
</protein>
<comment type="caution">
    <text evidence="2">The sequence shown here is derived from an EMBL/GenBank/DDBJ whole genome shotgun (WGS) entry which is preliminary data.</text>
</comment>
<gene>
    <name evidence="2" type="ORF">ASAP_3198</name>
</gene>
<proteinExistence type="predicted"/>
<organism evidence="2 3">
    <name type="scientific">Asaia bogorensis</name>
    <dbReference type="NCBI Taxonomy" id="91915"/>
    <lineage>
        <taxon>Bacteria</taxon>
        <taxon>Pseudomonadati</taxon>
        <taxon>Pseudomonadota</taxon>
        <taxon>Alphaproteobacteria</taxon>
        <taxon>Acetobacterales</taxon>
        <taxon>Acetobacteraceae</taxon>
        <taxon>Asaia</taxon>
    </lineage>
</organism>
<name>A0A060QKC1_9PROT</name>